<dbReference type="InterPro" id="IPR010645">
    <property type="entry name" value="MFS_4"/>
</dbReference>
<dbReference type="Pfam" id="PF06779">
    <property type="entry name" value="MFS_4"/>
    <property type="match status" value="1"/>
</dbReference>
<evidence type="ECO:0000256" key="1">
    <source>
        <dbReference type="SAM" id="Phobius"/>
    </source>
</evidence>
<reference evidence="2 3" key="1">
    <citation type="submission" date="2017-12" db="EMBL/GenBank/DDBJ databases">
        <title>Characterization of six clinical isolates of Enterochimera gen. nov., a novel genus of the Yersiniaciae family and the three species Enterochimera arupensis sp. nov., Enterochimera coloradensis sp. nov, and Enterochimera californica sp. nov.</title>
        <authorList>
            <person name="Rossi A."/>
            <person name="Fisher M."/>
        </authorList>
    </citation>
    <scope>NUCLEOTIDE SEQUENCE [LARGE SCALE GENOMIC DNA]</scope>
    <source>
        <strain evidence="3">2016-Iso4</strain>
    </source>
</reference>
<feature type="transmembrane region" description="Helical" evidence="1">
    <location>
        <begin position="304"/>
        <end position="325"/>
    </location>
</feature>
<feature type="transmembrane region" description="Helical" evidence="1">
    <location>
        <begin position="221"/>
        <end position="241"/>
    </location>
</feature>
<feature type="transmembrane region" description="Helical" evidence="1">
    <location>
        <begin position="57"/>
        <end position="73"/>
    </location>
</feature>
<dbReference type="OrthoDB" id="9797953at2"/>
<feature type="transmembrane region" description="Helical" evidence="1">
    <location>
        <begin position="331"/>
        <end position="352"/>
    </location>
</feature>
<comment type="caution">
    <text evidence="2">The sequence shown here is derived from an EMBL/GenBank/DDBJ whole genome shotgun (WGS) entry which is preliminary data.</text>
</comment>
<dbReference type="PANTHER" id="PTHR23537:SF1">
    <property type="entry name" value="SUGAR TRANSPORTER"/>
    <property type="match status" value="1"/>
</dbReference>
<sequence length="373" mass="38771">MGMGRFSLTPQLPLMLQEHGVSLSSAGLLASMNYIGYLVGAVYAMRLRKQYARHLRIGLWATIAATLISAFTHDFLCQAILRFIAGLGGAWALILITAWTQDRLAAAQAPRLSAAVFSGPGAGIMLTGILAFVLAHYHASSAQGWLIYGGVALLIGLCLRGELPQEIHRAQAANDAPFRWSPALKKLLVTYTLAGFGYILPATFLSQLANVMFPHSTLAALFWPLFGLAAIAGVMAVIFLGTGLPTRIRLTLTLVLQALGVASVVALPGTGGLVMGTLLTGGGFLAIMQLAMRMGREIAPSQTAQVVGILTTGYATGQLVGPLVSSASVHLFGSLSPALGVAAAGLLLAAGVTAWNRPAATAAADARCEQPGN</sequence>
<dbReference type="AlphaFoldDB" id="A0A2N5E7X4"/>
<dbReference type="EMBL" id="PJZH01000004">
    <property type="protein sequence ID" value="PLR37580.1"/>
    <property type="molecule type" value="Genomic_DNA"/>
</dbReference>
<feature type="transmembrane region" description="Helical" evidence="1">
    <location>
        <begin position="248"/>
        <end position="267"/>
    </location>
</feature>
<accession>A0A2N5E7X4</accession>
<feature type="transmembrane region" description="Helical" evidence="1">
    <location>
        <begin position="188"/>
        <end position="209"/>
    </location>
</feature>
<feature type="transmembrane region" description="Helical" evidence="1">
    <location>
        <begin position="142"/>
        <end position="159"/>
    </location>
</feature>
<dbReference type="GO" id="GO:0005886">
    <property type="term" value="C:plasma membrane"/>
    <property type="evidence" value="ECO:0007669"/>
    <property type="project" value="TreeGrafter"/>
</dbReference>
<proteinExistence type="predicted"/>
<keyword evidence="1" id="KW-0812">Transmembrane</keyword>
<feature type="transmembrane region" description="Helical" evidence="1">
    <location>
        <begin position="20"/>
        <end position="45"/>
    </location>
</feature>
<name>A0A2N5E7X4_9GAMM</name>
<feature type="transmembrane region" description="Helical" evidence="1">
    <location>
        <begin position="79"/>
        <end position="100"/>
    </location>
</feature>
<dbReference type="Proteomes" id="UP000234503">
    <property type="component" value="Unassembled WGS sequence"/>
</dbReference>
<keyword evidence="1" id="KW-0472">Membrane</keyword>
<dbReference type="Gene3D" id="1.20.1250.20">
    <property type="entry name" value="MFS general substrate transporter like domains"/>
    <property type="match status" value="1"/>
</dbReference>
<feature type="transmembrane region" description="Helical" evidence="1">
    <location>
        <begin position="112"/>
        <end position="136"/>
    </location>
</feature>
<protein>
    <submittedName>
        <fullName evidence="2">MFS superfamily transporter</fullName>
    </submittedName>
</protein>
<keyword evidence="3" id="KW-1185">Reference proteome</keyword>
<dbReference type="SUPFAM" id="SSF103473">
    <property type="entry name" value="MFS general substrate transporter"/>
    <property type="match status" value="1"/>
</dbReference>
<dbReference type="PANTHER" id="PTHR23537">
    <property type="match status" value="1"/>
</dbReference>
<gene>
    <name evidence="2" type="ORF">CYR32_07145</name>
</gene>
<keyword evidence="1" id="KW-1133">Transmembrane helix</keyword>
<feature type="transmembrane region" description="Helical" evidence="1">
    <location>
        <begin position="273"/>
        <end position="292"/>
    </location>
</feature>
<dbReference type="InterPro" id="IPR036259">
    <property type="entry name" value="MFS_trans_sf"/>
</dbReference>
<evidence type="ECO:0000313" key="2">
    <source>
        <dbReference type="EMBL" id="PLR37580.1"/>
    </source>
</evidence>
<organism evidence="2 3">
    <name type="scientific">Chimaeribacter coloradensis</name>
    <dbReference type="NCBI Taxonomy" id="2060068"/>
    <lineage>
        <taxon>Bacteria</taxon>
        <taxon>Pseudomonadati</taxon>
        <taxon>Pseudomonadota</taxon>
        <taxon>Gammaproteobacteria</taxon>
        <taxon>Enterobacterales</taxon>
        <taxon>Yersiniaceae</taxon>
        <taxon>Chimaeribacter</taxon>
    </lineage>
</organism>
<evidence type="ECO:0000313" key="3">
    <source>
        <dbReference type="Proteomes" id="UP000234503"/>
    </source>
</evidence>